<proteinExistence type="predicted"/>
<comment type="caution">
    <text evidence="2">The sequence shown here is derived from an EMBL/GenBank/DDBJ whole genome shotgun (WGS) entry which is preliminary data.</text>
</comment>
<evidence type="ECO:0000313" key="3">
    <source>
        <dbReference type="Proteomes" id="UP001258017"/>
    </source>
</evidence>
<protein>
    <recommendedName>
        <fullName evidence="4">CCHC-type domain-containing protein</fullName>
    </recommendedName>
</protein>
<sequence>MEDKIPVASPKNKKAKRKNSNTPSPVSAFPPPTQASLSLNIPTSNKFNALSSFQEATIEEISKQSSLLSTPPPTLPQAPLPSQMRKIRPPPIYIDDFDVNIPAFYKKINSDFYPSSYNVKFLGKRIRLQFYDFNDHNKFKDNLKSTNVHFFTFSANVERSLVMVLKGLPIIPINDLLEELKSKNLSPVTINSITPKNRKSHFAIYKVNFPVATTVASVQSVGFLYNTRIYWEKYLSRRIYTQCFRCQAYGHSANNCNLPVRCVKCAGSHSSSSCSKPFEAAPKCINCLGPHTANDSKCPSLSKYLEKRSNPIMAQKPIFSTTSDRFPLPKSILNNPGNYTGNVAFQPSSRSYADTLKPKSLNIKVDKPNNINNFESLQSAFIELNELSNIDEMLEIVRTLIDKLKSCNTIEKFPAFFNVMSQLE</sequence>
<name>A0AAD9VL17_9HYME</name>
<dbReference type="EMBL" id="JAIFRP010001799">
    <property type="protein sequence ID" value="KAK2577730.1"/>
    <property type="molecule type" value="Genomic_DNA"/>
</dbReference>
<keyword evidence="3" id="KW-1185">Reference proteome</keyword>
<feature type="compositionally biased region" description="Pro residues" evidence="1">
    <location>
        <begin position="70"/>
        <end position="79"/>
    </location>
</feature>
<evidence type="ECO:0008006" key="4">
    <source>
        <dbReference type="Google" id="ProtNLM"/>
    </source>
</evidence>
<dbReference type="Proteomes" id="UP001258017">
    <property type="component" value="Unassembled WGS sequence"/>
</dbReference>
<organism evidence="2 3">
    <name type="scientific">Odynerus spinipes</name>
    <dbReference type="NCBI Taxonomy" id="1348599"/>
    <lineage>
        <taxon>Eukaryota</taxon>
        <taxon>Metazoa</taxon>
        <taxon>Ecdysozoa</taxon>
        <taxon>Arthropoda</taxon>
        <taxon>Hexapoda</taxon>
        <taxon>Insecta</taxon>
        <taxon>Pterygota</taxon>
        <taxon>Neoptera</taxon>
        <taxon>Endopterygota</taxon>
        <taxon>Hymenoptera</taxon>
        <taxon>Apocrita</taxon>
        <taxon>Aculeata</taxon>
        <taxon>Vespoidea</taxon>
        <taxon>Vespidae</taxon>
        <taxon>Eumeninae</taxon>
        <taxon>Odynerus</taxon>
    </lineage>
</organism>
<reference evidence="2" key="2">
    <citation type="journal article" date="2023" name="Commun. Biol.">
        <title>Intrasexual cuticular hydrocarbon dimorphism in a wasp sheds light on hydrocarbon biosynthesis genes in Hymenoptera.</title>
        <authorList>
            <person name="Moris V.C."/>
            <person name="Podsiadlowski L."/>
            <person name="Martin S."/>
            <person name="Oeyen J.P."/>
            <person name="Donath A."/>
            <person name="Petersen M."/>
            <person name="Wilbrandt J."/>
            <person name="Misof B."/>
            <person name="Liedtke D."/>
            <person name="Thamm M."/>
            <person name="Scheiner R."/>
            <person name="Schmitt T."/>
            <person name="Niehuis O."/>
        </authorList>
    </citation>
    <scope>NUCLEOTIDE SEQUENCE</scope>
    <source>
        <strain evidence="2">GBR_01_08_01A</strain>
    </source>
</reference>
<accession>A0AAD9VL17</accession>
<dbReference type="AlphaFoldDB" id="A0AAD9VL17"/>
<gene>
    <name evidence="2" type="ORF">KPH14_000871</name>
</gene>
<feature type="region of interest" description="Disordered" evidence="1">
    <location>
        <begin position="1"/>
        <end position="35"/>
    </location>
</feature>
<evidence type="ECO:0000256" key="1">
    <source>
        <dbReference type="SAM" id="MobiDB-lite"/>
    </source>
</evidence>
<reference evidence="2" key="1">
    <citation type="submission" date="2021-08" db="EMBL/GenBank/DDBJ databases">
        <authorList>
            <person name="Misof B."/>
            <person name="Oliver O."/>
            <person name="Podsiadlowski L."/>
            <person name="Donath A."/>
            <person name="Peters R."/>
            <person name="Mayer C."/>
            <person name="Rust J."/>
            <person name="Gunkel S."/>
            <person name="Lesny P."/>
            <person name="Martin S."/>
            <person name="Oeyen J.P."/>
            <person name="Petersen M."/>
            <person name="Panagiotis P."/>
            <person name="Wilbrandt J."/>
            <person name="Tanja T."/>
        </authorList>
    </citation>
    <scope>NUCLEOTIDE SEQUENCE</scope>
    <source>
        <strain evidence="2">GBR_01_08_01A</strain>
        <tissue evidence="2">Thorax + abdomen</tissue>
    </source>
</reference>
<feature type="region of interest" description="Disordered" evidence="1">
    <location>
        <begin position="62"/>
        <end position="82"/>
    </location>
</feature>
<evidence type="ECO:0000313" key="2">
    <source>
        <dbReference type="EMBL" id="KAK2577730.1"/>
    </source>
</evidence>